<dbReference type="GO" id="GO:0004190">
    <property type="term" value="F:aspartic-type endopeptidase activity"/>
    <property type="evidence" value="ECO:0007669"/>
    <property type="project" value="UniProtKB-KW"/>
</dbReference>
<dbReference type="Pfam" id="PF22936">
    <property type="entry name" value="Pol_BBD"/>
    <property type="match status" value="1"/>
</dbReference>
<dbReference type="Proteomes" id="UP000235145">
    <property type="component" value="Unassembled WGS sequence"/>
</dbReference>
<dbReference type="InterPro" id="IPR039537">
    <property type="entry name" value="Retrotran_Ty1/copia-like"/>
</dbReference>
<feature type="region of interest" description="Disordered" evidence="6">
    <location>
        <begin position="2001"/>
        <end position="2026"/>
    </location>
</feature>
<feature type="domain" description="CCHC-type" evidence="7">
    <location>
        <begin position="686"/>
        <end position="699"/>
    </location>
</feature>
<dbReference type="InterPro" id="IPR036875">
    <property type="entry name" value="Znf_CCHC_sf"/>
</dbReference>
<dbReference type="Pfam" id="PF07727">
    <property type="entry name" value="RVT_2"/>
    <property type="match status" value="1"/>
</dbReference>
<evidence type="ECO:0000256" key="6">
    <source>
        <dbReference type="SAM" id="MobiDB-lite"/>
    </source>
</evidence>
<dbReference type="PROSITE" id="PS50158">
    <property type="entry name" value="ZF_CCHC"/>
    <property type="match status" value="4"/>
</dbReference>
<feature type="compositionally biased region" description="Basic and acidic residues" evidence="6">
    <location>
        <begin position="2012"/>
        <end position="2025"/>
    </location>
</feature>
<dbReference type="InterPro" id="IPR012337">
    <property type="entry name" value="RNaseH-like_sf"/>
</dbReference>
<feature type="region of interest" description="Disordered" evidence="6">
    <location>
        <begin position="2135"/>
        <end position="2235"/>
    </location>
</feature>
<dbReference type="SUPFAM" id="SSF56672">
    <property type="entry name" value="DNA/RNA polymerases"/>
    <property type="match status" value="1"/>
</dbReference>
<evidence type="ECO:0000259" key="8">
    <source>
        <dbReference type="PROSITE" id="PS50994"/>
    </source>
</evidence>
<name>A0A9R1VIZ8_LACSA</name>
<feature type="region of interest" description="Disordered" evidence="6">
    <location>
        <begin position="399"/>
        <end position="423"/>
    </location>
</feature>
<evidence type="ECO:0008006" key="11">
    <source>
        <dbReference type="Google" id="ProtNLM"/>
    </source>
</evidence>
<evidence type="ECO:0000259" key="7">
    <source>
        <dbReference type="PROSITE" id="PS50158"/>
    </source>
</evidence>
<feature type="region of interest" description="Disordered" evidence="6">
    <location>
        <begin position="627"/>
        <end position="647"/>
    </location>
</feature>
<feature type="compositionally biased region" description="Polar residues" evidence="6">
    <location>
        <begin position="1164"/>
        <end position="1174"/>
    </location>
</feature>
<dbReference type="InterPro" id="IPR025724">
    <property type="entry name" value="GAG-pre-integrase_dom"/>
</dbReference>
<evidence type="ECO:0000256" key="4">
    <source>
        <dbReference type="ARBA" id="ARBA00022801"/>
    </source>
</evidence>
<dbReference type="PANTHER" id="PTHR42648:SF32">
    <property type="entry name" value="RIBONUCLEASE H-LIKE DOMAIN, GAG-PRE-INTEGRASE DOMAIN PROTEIN-RELATED"/>
    <property type="match status" value="1"/>
</dbReference>
<keyword evidence="10" id="KW-1185">Reference proteome</keyword>
<evidence type="ECO:0000313" key="10">
    <source>
        <dbReference type="Proteomes" id="UP000235145"/>
    </source>
</evidence>
<proteinExistence type="predicted"/>
<feature type="region of interest" description="Disordered" evidence="6">
    <location>
        <begin position="1164"/>
        <end position="1191"/>
    </location>
</feature>
<feature type="compositionally biased region" description="Basic and acidic residues" evidence="6">
    <location>
        <begin position="2144"/>
        <end position="2153"/>
    </location>
</feature>
<dbReference type="Pfam" id="PF00665">
    <property type="entry name" value="rve"/>
    <property type="match status" value="1"/>
</dbReference>
<keyword evidence="3" id="KW-0064">Aspartyl protease</keyword>
<keyword evidence="5" id="KW-0862">Zinc</keyword>
<dbReference type="InterPro" id="IPR001878">
    <property type="entry name" value="Znf_CCHC"/>
</dbReference>
<keyword evidence="5" id="KW-0863">Zinc-finger</keyword>
<dbReference type="GO" id="GO:0003676">
    <property type="term" value="F:nucleic acid binding"/>
    <property type="evidence" value="ECO:0007669"/>
    <property type="project" value="InterPro"/>
</dbReference>
<dbReference type="GO" id="GO:0008270">
    <property type="term" value="F:zinc ion binding"/>
    <property type="evidence" value="ECO:0007669"/>
    <property type="project" value="UniProtKB-KW"/>
</dbReference>
<dbReference type="SUPFAM" id="SSF57756">
    <property type="entry name" value="Retrovirus zinc finger-like domains"/>
    <property type="match status" value="2"/>
</dbReference>
<dbReference type="SMART" id="SM00343">
    <property type="entry name" value="ZnF_C2HC"/>
    <property type="match status" value="4"/>
</dbReference>
<evidence type="ECO:0000256" key="1">
    <source>
        <dbReference type="ARBA" id="ARBA00022670"/>
    </source>
</evidence>
<dbReference type="Gene3D" id="3.30.420.10">
    <property type="entry name" value="Ribonuclease H-like superfamily/Ribonuclease H"/>
    <property type="match status" value="1"/>
</dbReference>
<dbReference type="InterPro" id="IPR043502">
    <property type="entry name" value="DNA/RNA_pol_sf"/>
</dbReference>
<evidence type="ECO:0000256" key="3">
    <source>
        <dbReference type="ARBA" id="ARBA00022750"/>
    </source>
</evidence>
<feature type="domain" description="CCHC-type" evidence="7">
    <location>
        <begin position="2691"/>
        <end position="2704"/>
    </location>
</feature>
<reference evidence="9 10" key="1">
    <citation type="journal article" date="2017" name="Nat. Commun.">
        <title>Genome assembly with in vitro proximity ligation data and whole-genome triplication in lettuce.</title>
        <authorList>
            <person name="Reyes-Chin-Wo S."/>
            <person name="Wang Z."/>
            <person name="Yang X."/>
            <person name="Kozik A."/>
            <person name="Arikit S."/>
            <person name="Song C."/>
            <person name="Xia L."/>
            <person name="Froenicke L."/>
            <person name="Lavelle D.O."/>
            <person name="Truco M.J."/>
            <person name="Xia R."/>
            <person name="Zhu S."/>
            <person name="Xu C."/>
            <person name="Xu H."/>
            <person name="Xu X."/>
            <person name="Cox K."/>
            <person name="Korf I."/>
            <person name="Meyers B.C."/>
            <person name="Michelmore R.W."/>
        </authorList>
    </citation>
    <scope>NUCLEOTIDE SEQUENCE [LARGE SCALE GENOMIC DNA]</scope>
    <source>
        <strain evidence="10">cv. Salinas</strain>
        <tissue evidence="9">Seedlings</tissue>
    </source>
</reference>
<dbReference type="InterPro" id="IPR013103">
    <property type="entry name" value="RVT_2"/>
</dbReference>
<dbReference type="InterPro" id="IPR054722">
    <property type="entry name" value="PolX-like_BBD"/>
</dbReference>
<evidence type="ECO:0000256" key="5">
    <source>
        <dbReference type="PROSITE-ProRule" id="PRU00047"/>
    </source>
</evidence>
<evidence type="ECO:0000313" key="9">
    <source>
        <dbReference type="EMBL" id="KAJ0205632.1"/>
    </source>
</evidence>
<feature type="compositionally biased region" description="Basic and acidic residues" evidence="6">
    <location>
        <begin position="2161"/>
        <end position="2182"/>
    </location>
</feature>
<feature type="region of interest" description="Disordered" evidence="6">
    <location>
        <begin position="2358"/>
        <end position="2379"/>
    </location>
</feature>
<dbReference type="Pfam" id="PF08284">
    <property type="entry name" value="RVP_2"/>
    <property type="match status" value="1"/>
</dbReference>
<feature type="compositionally biased region" description="Basic and acidic residues" evidence="6">
    <location>
        <begin position="2213"/>
        <end position="2225"/>
    </location>
</feature>
<dbReference type="InterPro" id="IPR057670">
    <property type="entry name" value="SH3_retrovirus"/>
</dbReference>
<gene>
    <name evidence="9" type="ORF">LSAT_V11C500252760</name>
</gene>
<keyword evidence="2" id="KW-0479">Metal-binding</keyword>
<dbReference type="EMBL" id="NBSK02000005">
    <property type="protein sequence ID" value="KAJ0205632.1"/>
    <property type="molecule type" value="Genomic_DNA"/>
</dbReference>
<comment type="caution">
    <text evidence="9">The sequence shown here is derived from an EMBL/GenBank/DDBJ whole genome shotgun (WGS) entry which is preliminary data.</text>
</comment>
<sequence length="2835" mass="319271">MIMPLQLVSEQVSFIKQMASSSSSSNSSNHPSAKIPPFDETNFAMWKIKALYALESVDEDMLDIVEKGPYVPMYQPLKNNVPDGTMKKTPKENWTADDKRKHGLDVRARAAISYSLPYNIFGLVQNCISAKEMMDTLTVSFEGTEEVKATQINDLNRRFNTLVNDLRRLDQLKHRTVLVQKFLDSLGAGWENHVDVLKNSEKINSMDLQSLYGNLRYYEESKLQRKELMKDSQRESSVALFSNKKLVSDSDTESDSDTDSSKTDTDDLEKIVASAALIVKTFEKSGRNFLKFQKKMGGKFSKGSGADKRHGADKKEKAQCFNCRSTDHFAKDCKQKKQGSDEYWKQKYNKLIEKLKAENLEHKVLVAEEEKWKTDEESSDDEVKCLMVKIEDPAISDKDKSTFDTDMSDAENSRKHNIDSSSMYQKNQTIRNLQNQIDLLETDISMKNTIIESTQENLRITSLSNSSLSAKIDDVKNLLIKEQTMLHTWAKSHKNANYIISAQIPHSCEKILGGNFVEAEKNFKSQEKESEVYSMNEMKNNFKNKFGSNSFINQSLIDEYCITNSDDITECNVEITGIDPTSYPAHLVRPIPLTKNIIAFPISNGVFHAVHEQLKHFPDCNPFVNESKSDTDSLSPNTDQTPPDIEFSRDSMISKRTQSSLGESYMSKCVKSKNLLTKKNFGTRVCYKCGDSSHKISECSFDKSSSRAENIKGQEHLWYLDSGCSRHMTGSKSLLEDYVKKTGPAVTYGDNGKGFTKGYGNIKCNNVGLKHNLISISQLCDADYEVHFTKKEGRVVNTDKNIVLSTSRKDDIYVLDMFSSDKALMQCFFTKFSHLNFKNLSKISNQDLVRGLPKFSIVKDKMCSACEQGKQTKSSFKPNSCSSISVPLHLLHMDLFGPIPVRSLGGNKYTLVVVDEFTRFTWVVFLKKKSHAAQEIISLICKNETLTGLKVKQLRSDHGTEFRNSTLEEFCDNKGIGQNFSAPRTPQQNGVAERRNRTLIEAGRTLMIHAGLPMSFWAEAVNTTCFTQNRSLIHKIHKKTPYEMLKDRQPDVSFFHVFGCICYILNQRDPRSKFEPKADKGIFVGYSSISKAFRVFHVNRQCVEESIHVKFDEESYTDEKVTHSPSIFQELLSCPFDEAPSTEDKTDFSDPIIPVPCSLNQDTAATSADNSLSAGETLEAEDSPETDNVSVSISPESASVIEHRDHPVDRIIGNIHDAMQEELNEFERHKVWTLVPRPSRKTITGTRWVYRNKVDKDGIITRNKARLVAQGFTQIESIDYGETFAPVARIEAIRLFLAYASYMNFIVYQMDVKTAFLHGVLEEEVFLNQPPGFVDKDHPDYVYRLDKAVYGLKQAPRAWYETLTSYLLENGYRRGAIDNTLFIKNKGSDMVLVQIYVDDIIFGSPNETLSKEFAEIMSQRFEMSMMGKMTFFLGLEVQQQKTGISICQSKYISNLLVKYSLSDCKPASTPVFKTDKIHADPTGTDVNHSLYRGMIGSLLYLTASRPDIMFGTILCARFQANPKESHLTAVKHIFRYLKSTQNLSLWYPRDSAFELYGYTDSDYAGCNLDKKSTSSGCHFLGNCLISWSSKKQTSVAISTAEAEYVAVGRCCAQLLWIQNQLLDYGFKFSKTPIYCDNTSAIQITQNRVQHSKTKHIEIRHHFIRDNVEKGKVVLEHVKTSEQLADIFTKALDSQSTSYIIGELGMISLILKYSQMAASLFTYSSTSRRVVPAPNSPPLPIHIKATNVVFNPDIPKVHRGLGLDDFVNFLASCRLRYAISDVPSEFFPEQICEFYYTATVNEENNAITGTIGHGRHSVFITAELLSAALRLPIFEPFSEPPTIERCKRMFDQLSYDHSKAGTRSALILRQCMTPGWKFFTGALCKCVGHKSRSGDQLSNYEQQIVCSLLLNKRLDYGALFFDQLVQLLRANVRADHFPFPRWIALVFDKFFVAAYFSHSGNPIQCPRMSVRMYQDDPLDTDIGISDRMREWIANPYTVPSLIADTDEGGADGNHMDHADQEVDHYDGGLFSPQLSHHLISDTGKASSAPQDSMPLGEQPSRGEHPSQGEHQSQGEHPSPAAHHFSPRMQPSSPVAPGTSMVQIPASAFSELMSLTRDMSQRLLRIEADVQQIKEVLLLTPPSSPKSDDAQKGGDTDDDVDADDHADGEPNAHADGEPNEKDTEPADNTIFQHESPNPIPESDSAGHNSPAATEKLFEDSEHDKEHDEPDDEYQILDMNFIDPLIPVQQESSDDLEESHPILADPIADPIIPVQGEDSDIASEESHPLSRKRKKPKSIVSISNLATEWNMSPDQVKQILDEANRAQLLKNIAQADESLIQHKLQAKGSFEAQMQKFLEFQSKTPSSQPPPNSSKPKTDSVLDRIDRKRFEDVFNRRMCGDKIIKKILTLLITRQGPQHSYTEVVKRDELIRYGYSEWMELLDLASKQTSAHSSELTCALHLLIKKVQRLDLVPKERPQHQGQRSSVPRSRRTKFHVDGEDVLVLDFGAGVINNSLPLGVDPVQHQFISAPEHGMFYLDKNRRMCFQRTTEIPKAPTTHLVGLRKMCMSHQDLSGEFHILIAMELLNRRQELLDSPYWPVKIEAEAEYEEFLSRVCFEHHHIEGDCKTQRQHMSQHQRQHFSGSSHSRCGKCGRLHDGVCKAGSSGCYKCGRTGHMSRDSTTTTTAIAVSNLICFQCNQKGHKKSQCLSLAAAGKVSAPAPATLRITDGRQGRVETPVAKSKAFQLTVEEARATPDVVTRSFSVNGISAIVLFDSGATRSFVSLALSKRFSRAPGELDCPLEVEIAADRTVRVARVHRGCSLQLFDEQFPVDLVPIPL</sequence>
<dbReference type="CDD" id="cd09272">
    <property type="entry name" value="RNase_HI_RT_Ty1"/>
    <property type="match status" value="1"/>
</dbReference>
<protein>
    <recommendedName>
        <fullName evidence="11">Integrase catalytic domain-containing protein</fullName>
    </recommendedName>
</protein>
<dbReference type="GO" id="GO:0006508">
    <property type="term" value="P:proteolysis"/>
    <property type="evidence" value="ECO:0007669"/>
    <property type="project" value="UniProtKB-KW"/>
</dbReference>
<keyword evidence="1" id="KW-0645">Protease</keyword>
<accession>A0A9R1VIZ8</accession>
<dbReference type="Pfam" id="PF00098">
    <property type="entry name" value="zf-CCHC"/>
    <property type="match status" value="2"/>
</dbReference>
<keyword evidence="4" id="KW-0378">Hydrolase</keyword>
<dbReference type="InterPro" id="IPR001584">
    <property type="entry name" value="Integrase_cat-core"/>
</dbReference>
<dbReference type="InterPro" id="IPR036397">
    <property type="entry name" value="RNaseH_sf"/>
</dbReference>
<dbReference type="Gene3D" id="4.10.60.10">
    <property type="entry name" value="Zinc finger, CCHC-type"/>
    <property type="match status" value="2"/>
</dbReference>
<feature type="compositionally biased region" description="Polar residues" evidence="6">
    <location>
        <begin position="632"/>
        <end position="641"/>
    </location>
</feature>
<feature type="region of interest" description="Disordered" evidence="6">
    <location>
        <begin position="2038"/>
        <end position="2098"/>
    </location>
</feature>
<dbReference type="PROSITE" id="PS50994">
    <property type="entry name" value="INTEGRASE"/>
    <property type="match status" value="1"/>
</dbReference>
<evidence type="ECO:0000256" key="2">
    <source>
        <dbReference type="ARBA" id="ARBA00022723"/>
    </source>
</evidence>
<dbReference type="CDD" id="cd00303">
    <property type="entry name" value="retropepsin_like"/>
    <property type="match status" value="1"/>
</dbReference>
<dbReference type="GO" id="GO:0015074">
    <property type="term" value="P:DNA integration"/>
    <property type="evidence" value="ECO:0007669"/>
    <property type="project" value="InterPro"/>
</dbReference>
<dbReference type="Pfam" id="PF25597">
    <property type="entry name" value="SH3_retrovirus"/>
    <property type="match status" value="1"/>
</dbReference>
<feature type="domain" description="CCHC-type" evidence="7">
    <location>
        <begin position="320"/>
        <end position="335"/>
    </location>
</feature>
<dbReference type="PANTHER" id="PTHR42648">
    <property type="entry name" value="TRANSPOSASE, PUTATIVE-RELATED"/>
    <property type="match status" value="1"/>
</dbReference>
<feature type="domain" description="Integrase catalytic" evidence="8">
    <location>
        <begin position="883"/>
        <end position="1049"/>
    </location>
</feature>
<dbReference type="SUPFAM" id="SSF53098">
    <property type="entry name" value="Ribonuclease H-like"/>
    <property type="match status" value="1"/>
</dbReference>
<feature type="domain" description="CCHC-type" evidence="7">
    <location>
        <begin position="2664"/>
        <end position="2676"/>
    </location>
</feature>
<organism evidence="9 10">
    <name type="scientific">Lactuca sativa</name>
    <name type="common">Garden lettuce</name>
    <dbReference type="NCBI Taxonomy" id="4236"/>
    <lineage>
        <taxon>Eukaryota</taxon>
        <taxon>Viridiplantae</taxon>
        <taxon>Streptophyta</taxon>
        <taxon>Embryophyta</taxon>
        <taxon>Tracheophyta</taxon>
        <taxon>Spermatophyta</taxon>
        <taxon>Magnoliopsida</taxon>
        <taxon>eudicotyledons</taxon>
        <taxon>Gunneridae</taxon>
        <taxon>Pentapetalae</taxon>
        <taxon>asterids</taxon>
        <taxon>campanulids</taxon>
        <taxon>Asterales</taxon>
        <taxon>Asteraceae</taxon>
        <taxon>Cichorioideae</taxon>
        <taxon>Cichorieae</taxon>
        <taxon>Lactucinae</taxon>
        <taxon>Lactuca</taxon>
    </lineage>
</organism>
<dbReference type="Pfam" id="PF13976">
    <property type="entry name" value="gag_pre-integrs"/>
    <property type="match status" value="1"/>
</dbReference>